<dbReference type="EMBL" id="JAERQM010000004">
    <property type="protein sequence ID" value="MBU8544832.1"/>
    <property type="molecule type" value="Genomic_DNA"/>
</dbReference>
<name>A0ABS6H804_9PROT</name>
<dbReference type="RefSeq" id="WP_216876431.1">
    <property type="nucleotide sequence ID" value="NZ_JAERQM010000004.1"/>
</dbReference>
<dbReference type="PANTHER" id="PTHR11091">
    <property type="entry name" value="OXIDOREDUCTASE-RELATED"/>
    <property type="match status" value="1"/>
</dbReference>
<gene>
    <name evidence="1" type="ORF">JJQ90_14015</name>
</gene>
<reference evidence="1 2" key="1">
    <citation type="submission" date="2021-01" db="EMBL/GenBank/DDBJ databases">
        <title>Roseomonas sp. nov, a bacterium isolated from an oil production mixture in Yumen Oilfield.</title>
        <authorList>
            <person name="Wu D."/>
        </authorList>
    </citation>
    <scope>NUCLEOTIDE SEQUENCE [LARGE SCALE GENOMIC DNA]</scope>
    <source>
        <strain evidence="1 2">ROY-5-3</strain>
    </source>
</reference>
<comment type="caution">
    <text evidence="1">The sequence shown here is derived from an EMBL/GenBank/DDBJ whole genome shotgun (WGS) entry which is preliminary data.</text>
</comment>
<dbReference type="Pfam" id="PF02615">
    <property type="entry name" value="Ldh_2"/>
    <property type="match status" value="1"/>
</dbReference>
<dbReference type="Proteomes" id="UP000689967">
    <property type="component" value="Unassembled WGS sequence"/>
</dbReference>
<organism evidence="1 2">
    <name type="scientific">Falsiroseomonas oleicola</name>
    <dbReference type="NCBI Taxonomy" id="2801474"/>
    <lineage>
        <taxon>Bacteria</taxon>
        <taxon>Pseudomonadati</taxon>
        <taxon>Pseudomonadota</taxon>
        <taxon>Alphaproteobacteria</taxon>
        <taxon>Acetobacterales</taxon>
        <taxon>Roseomonadaceae</taxon>
        <taxon>Falsiroseomonas</taxon>
    </lineage>
</organism>
<protein>
    <submittedName>
        <fullName evidence="1">Ldh family oxidoreductase</fullName>
    </submittedName>
</protein>
<dbReference type="InterPro" id="IPR003767">
    <property type="entry name" value="Malate/L-lactate_DH-like"/>
</dbReference>
<keyword evidence="2" id="KW-1185">Reference proteome</keyword>
<accession>A0ABS6H804</accession>
<dbReference type="PANTHER" id="PTHR11091:SF0">
    <property type="entry name" value="MALATE DEHYDROGENASE"/>
    <property type="match status" value="1"/>
</dbReference>
<sequence length="342" mass="35762">MTETTIPEAELLALATQALTQGGMRQDDAALTARVLVLADLFGVRTHGISRVPQYLDRVQVGGIDARAEIQVARMAPGLSMVDGRNGIGPLIGMRALEAAMTSAREVGIGAAFARGSNHFGPILPYAYLAAEQGFASIIASNATTTIAPWGGKDTRVGNNPMGIGVPNPGGDPIILDIALSVAARAKIRKLLQQGEAMPEGWATDADGNPTTDPKKGLEGFLLPVGGHKGYGLAVMVDLLAGLLSGAAYLTHVQAWDKNPGAAQNLGHVFILIDTSKLAAPELLRERMADFAGILRSTPAAHPAAPVMAPGDREMASLHRQRREGVVVATAELEQVRQRAAA</sequence>
<evidence type="ECO:0000313" key="1">
    <source>
        <dbReference type="EMBL" id="MBU8544832.1"/>
    </source>
</evidence>
<proteinExistence type="predicted"/>
<evidence type="ECO:0000313" key="2">
    <source>
        <dbReference type="Proteomes" id="UP000689967"/>
    </source>
</evidence>